<reference evidence="13" key="1">
    <citation type="submission" date="2018-05" db="EMBL/GenBank/DDBJ databases">
        <authorList>
            <person name="Lanie J.A."/>
            <person name="Ng W.-L."/>
            <person name="Kazmierczak K.M."/>
            <person name="Andrzejewski T.M."/>
            <person name="Davidsen T.M."/>
            <person name="Wayne K.J."/>
            <person name="Tettelin H."/>
            <person name="Glass J.I."/>
            <person name="Rusch D."/>
            <person name="Podicherti R."/>
            <person name="Tsui H.-C.T."/>
            <person name="Winkler M.E."/>
        </authorList>
    </citation>
    <scope>NUCLEOTIDE SEQUENCE</scope>
</reference>
<dbReference type="Pfam" id="PF02852">
    <property type="entry name" value="Pyr_redox_dim"/>
    <property type="match status" value="1"/>
</dbReference>
<keyword evidence="8" id="KW-1015">Disulfide bond</keyword>
<dbReference type="FunFam" id="3.30.390.30:FF:000001">
    <property type="entry name" value="Dihydrolipoyl dehydrogenase"/>
    <property type="match status" value="1"/>
</dbReference>
<keyword evidence="9" id="KW-0676">Redox-active center</keyword>
<evidence type="ECO:0000256" key="4">
    <source>
        <dbReference type="ARBA" id="ARBA00022630"/>
    </source>
</evidence>
<dbReference type="Gene3D" id="3.30.390.30">
    <property type="match status" value="1"/>
</dbReference>
<protein>
    <recommendedName>
        <fullName evidence="3">dihydrolipoyl dehydrogenase</fullName>
        <ecNumber evidence="3">1.8.1.4</ecNumber>
    </recommendedName>
</protein>
<evidence type="ECO:0000256" key="2">
    <source>
        <dbReference type="ARBA" id="ARBA00007532"/>
    </source>
</evidence>
<proteinExistence type="inferred from homology"/>
<dbReference type="PANTHER" id="PTHR22912:SF160">
    <property type="entry name" value="DIHYDROLIPOYL DEHYDROGENASE"/>
    <property type="match status" value="1"/>
</dbReference>
<dbReference type="SUPFAM" id="SSF51905">
    <property type="entry name" value="FAD/NAD(P)-binding domain"/>
    <property type="match status" value="1"/>
</dbReference>
<dbReference type="SUPFAM" id="SSF55424">
    <property type="entry name" value="FAD/NAD-linked reductases, dimerisation (C-terminal) domain"/>
    <property type="match status" value="1"/>
</dbReference>
<evidence type="ECO:0000313" key="13">
    <source>
        <dbReference type="EMBL" id="SUZ52484.1"/>
    </source>
</evidence>
<evidence type="ECO:0000256" key="6">
    <source>
        <dbReference type="ARBA" id="ARBA00023002"/>
    </source>
</evidence>
<evidence type="ECO:0000256" key="5">
    <source>
        <dbReference type="ARBA" id="ARBA00022827"/>
    </source>
</evidence>
<organism evidence="13">
    <name type="scientific">marine metagenome</name>
    <dbReference type="NCBI Taxonomy" id="408172"/>
    <lineage>
        <taxon>unclassified sequences</taxon>
        <taxon>metagenomes</taxon>
        <taxon>ecological metagenomes</taxon>
    </lineage>
</organism>
<comment type="similarity">
    <text evidence="2">Belongs to the class-I pyridine nucleotide-disulfide oxidoreductase family.</text>
</comment>
<dbReference type="EMBL" id="UINC01000277">
    <property type="protein sequence ID" value="SUZ52484.1"/>
    <property type="molecule type" value="Genomic_DNA"/>
</dbReference>
<dbReference type="PIRSF" id="PIRSF000350">
    <property type="entry name" value="Mercury_reductase_MerA"/>
    <property type="match status" value="1"/>
</dbReference>
<evidence type="ECO:0000259" key="11">
    <source>
        <dbReference type="Pfam" id="PF02852"/>
    </source>
</evidence>
<dbReference type="InterPro" id="IPR004099">
    <property type="entry name" value="Pyr_nucl-diS_OxRdtase_dimer"/>
</dbReference>
<dbReference type="InterPro" id="IPR023753">
    <property type="entry name" value="FAD/NAD-binding_dom"/>
</dbReference>
<dbReference type="GO" id="GO:0004148">
    <property type="term" value="F:dihydrolipoyl dehydrogenase (NADH) activity"/>
    <property type="evidence" value="ECO:0007669"/>
    <property type="project" value="UniProtKB-EC"/>
</dbReference>
<dbReference type="AlphaFoldDB" id="A0A381NEF6"/>
<dbReference type="InterPro" id="IPR050151">
    <property type="entry name" value="Class-I_Pyr_Nuc-Dis_Oxidored"/>
</dbReference>
<dbReference type="InterPro" id="IPR001100">
    <property type="entry name" value="Pyr_nuc-diS_OxRdtase"/>
</dbReference>
<dbReference type="InterPro" id="IPR036188">
    <property type="entry name" value="FAD/NAD-bd_sf"/>
</dbReference>
<sequence>MLSKKHIEIIIIGSGPGGYAAGFRAADLGRKVLIVDKDPTLGGVCLNRGCIPSKTLLHIAKVLEEAESLKNMGVGFSKPKIDIDGVRSWKSKIVTQLSSGISQMAKARKVQTVEGEATFLSNSEIQIKSGSKKQIVTFDNCIIAAGSSSSTIPGVPIDNKDVLTSRTALDLVRVPKNLLIIGGGYIGLEMGTVFSSLGSVVSVAEFLPNLLPGADADLVKPLARKLKKQFEEIYLSTKITSVKPSKPNGLTVTMEKDGKTSTKKFDQVLVAVGRKPNTKNIGLENTTIIINEQGFIGVDKRQKTNVDNIYAIGDIAGDPMLAHKATHEGKVAAEVICGLPSEFDARAIPAVIFTDPEIAWVGITETEAKEKSIPYQKGEFPWAASGKSLALGRNEGKTKIIFDPDTKRTIGVGIVGPNAGDLISEGALAIEMGADAEDISLTVHPHPTLGETFANAAEVFEGTVTDLYIPKKPD</sequence>
<dbReference type="InterPro" id="IPR012999">
    <property type="entry name" value="Pyr_OxRdtase_I_AS"/>
</dbReference>
<name>A0A381NEF6_9ZZZZ</name>
<dbReference type="GO" id="GO:0050660">
    <property type="term" value="F:flavin adenine dinucleotide binding"/>
    <property type="evidence" value="ECO:0007669"/>
    <property type="project" value="InterPro"/>
</dbReference>
<dbReference type="PANTHER" id="PTHR22912">
    <property type="entry name" value="DISULFIDE OXIDOREDUCTASE"/>
    <property type="match status" value="1"/>
</dbReference>
<keyword evidence="4" id="KW-0285">Flavoprotein</keyword>
<dbReference type="InterPro" id="IPR016156">
    <property type="entry name" value="FAD/NAD-linked_Rdtase_dimer_sf"/>
</dbReference>
<evidence type="ECO:0000259" key="12">
    <source>
        <dbReference type="Pfam" id="PF07992"/>
    </source>
</evidence>
<evidence type="ECO:0000256" key="9">
    <source>
        <dbReference type="ARBA" id="ARBA00023284"/>
    </source>
</evidence>
<comment type="catalytic activity">
    <reaction evidence="10">
        <text>N(6)-[(R)-dihydrolipoyl]-L-lysyl-[protein] + NAD(+) = N(6)-[(R)-lipoyl]-L-lysyl-[protein] + NADH + H(+)</text>
        <dbReference type="Rhea" id="RHEA:15045"/>
        <dbReference type="Rhea" id="RHEA-COMP:10474"/>
        <dbReference type="Rhea" id="RHEA-COMP:10475"/>
        <dbReference type="ChEBI" id="CHEBI:15378"/>
        <dbReference type="ChEBI" id="CHEBI:57540"/>
        <dbReference type="ChEBI" id="CHEBI:57945"/>
        <dbReference type="ChEBI" id="CHEBI:83099"/>
        <dbReference type="ChEBI" id="CHEBI:83100"/>
        <dbReference type="EC" id="1.8.1.4"/>
    </reaction>
</comment>
<dbReference type="Pfam" id="PF07992">
    <property type="entry name" value="Pyr_redox_2"/>
    <property type="match status" value="1"/>
</dbReference>
<dbReference type="PROSITE" id="PS00076">
    <property type="entry name" value="PYRIDINE_REDOX_1"/>
    <property type="match status" value="1"/>
</dbReference>
<comment type="cofactor">
    <cofactor evidence="1">
        <name>FAD</name>
        <dbReference type="ChEBI" id="CHEBI:57692"/>
    </cofactor>
</comment>
<gene>
    <name evidence="13" type="ORF">METZ01_LOCUS5338</name>
</gene>
<dbReference type="InterPro" id="IPR006258">
    <property type="entry name" value="Lipoamide_DH"/>
</dbReference>
<dbReference type="PRINTS" id="PR00411">
    <property type="entry name" value="PNDRDTASEI"/>
</dbReference>
<evidence type="ECO:0000256" key="1">
    <source>
        <dbReference type="ARBA" id="ARBA00001974"/>
    </source>
</evidence>
<evidence type="ECO:0000256" key="7">
    <source>
        <dbReference type="ARBA" id="ARBA00023027"/>
    </source>
</evidence>
<dbReference type="EC" id="1.8.1.4" evidence="3"/>
<feature type="domain" description="Pyridine nucleotide-disulphide oxidoreductase dimerisation" evidence="11">
    <location>
        <begin position="348"/>
        <end position="456"/>
    </location>
</feature>
<dbReference type="NCBIfam" id="TIGR01350">
    <property type="entry name" value="lipoamide_DH"/>
    <property type="match status" value="1"/>
</dbReference>
<accession>A0A381NEF6</accession>
<dbReference type="GO" id="GO:0006103">
    <property type="term" value="P:2-oxoglutarate metabolic process"/>
    <property type="evidence" value="ECO:0007669"/>
    <property type="project" value="TreeGrafter"/>
</dbReference>
<evidence type="ECO:0000256" key="10">
    <source>
        <dbReference type="ARBA" id="ARBA00049187"/>
    </source>
</evidence>
<keyword evidence="6" id="KW-0560">Oxidoreductase</keyword>
<feature type="domain" description="FAD/NAD(P)-binding" evidence="12">
    <location>
        <begin position="8"/>
        <end position="329"/>
    </location>
</feature>
<evidence type="ECO:0000256" key="3">
    <source>
        <dbReference type="ARBA" id="ARBA00012608"/>
    </source>
</evidence>
<keyword evidence="7" id="KW-0520">NAD</keyword>
<dbReference type="Gene3D" id="3.50.50.60">
    <property type="entry name" value="FAD/NAD(P)-binding domain"/>
    <property type="match status" value="2"/>
</dbReference>
<keyword evidence="5" id="KW-0274">FAD</keyword>
<dbReference type="PRINTS" id="PR00368">
    <property type="entry name" value="FADPNR"/>
</dbReference>
<evidence type="ECO:0000256" key="8">
    <source>
        <dbReference type="ARBA" id="ARBA00023157"/>
    </source>
</evidence>